<feature type="compositionally biased region" description="Basic and acidic residues" evidence="1">
    <location>
        <begin position="12"/>
        <end position="43"/>
    </location>
</feature>
<evidence type="ECO:0000313" key="4">
    <source>
        <dbReference type="Proteomes" id="UP000784294"/>
    </source>
</evidence>
<comment type="caution">
    <text evidence="3">The sequence shown here is derived from an EMBL/GenBank/DDBJ whole genome shotgun (WGS) entry which is preliminary data.</text>
</comment>
<reference evidence="3" key="1">
    <citation type="submission" date="2018-11" db="EMBL/GenBank/DDBJ databases">
        <authorList>
            <consortium name="Pathogen Informatics"/>
        </authorList>
    </citation>
    <scope>NUCLEOTIDE SEQUENCE</scope>
</reference>
<dbReference type="EMBL" id="CAAALY010064038">
    <property type="protein sequence ID" value="VEL23802.1"/>
    <property type="molecule type" value="Genomic_DNA"/>
</dbReference>
<gene>
    <name evidence="3" type="ORF">PXEA_LOCUS17242</name>
</gene>
<evidence type="ECO:0000256" key="1">
    <source>
        <dbReference type="SAM" id="MobiDB-lite"/>
    </source>
</evidence>
<feature type="compositionally biased region" description="Basic residues" evidence="1">
    <location>
        <begin position="70"/>
        <end position="87"/>
    </location>
</feature>
<dbReference type="InterPro" id="IPR012340">
    <property type="entry name" value="NA-bd_OB-fold"/>
</dbReference>
<feature type="region of interest" description="Disordered" evidence="1">
    <location>
        <begin position="1"/>
        <end position="153"/>
    </location>
</feature>
<dbReference type="OrthoDB" id="10253254at2759"/>
<dbReference type="PROSITE" id="PS50126">
    <property type="entry name" value="S1"/>
    <property type="match status" value="1"/>
</dbReference>
<feature type="compositionally biased region" description="Basic and acidic residues" evidence="1">
    <location>
        <begin position="140"/>
        <end position="153"/>
    </location>
</feature>
<dbReference type="GO" id="GO:0043489">
    <property type="term" value="P:RNA stabilization"/>
    <property type="evidence" value="ECO:0007669"/>
    <property type="project" value="TreeGrafter"/>
</dbReference>
<feature type="compositionally biased region" description="Basic and acidic residues" evidence="1">
    <location>
        <begin position="114"/>
        <end position="123"/>
    </location>
</feature>
<protein>
    <recommendedName>
        <fullName evidence="2">S1 motif domain-containing protein</fullName>
    </recommendedName>
</protein>
<accession>A0A3S5AMF8</accession>
<organism evidence="3 4">
    <name type="scientific">Protopolystoma xenopodis</name>
    <dbReference type="NCBI Taxonomy" id="117903"/>
    <lineage>
        <taxon>Eukaryota</taxon>
        <taxon>Metazoa</taxon>
        <taxon>Spiralia</taxon>
        <taxon>Lophotrochozoa</taxon>
        <taxon>Platyhelminthes</taxon>
        <taxon>Monogenea</taxon>
        <taxon>Polyopisthocotylea</taxon>
        <taxon>Polystomatidea</taxon>
        <taxon>Polystomatidae</taxon>
        <taxon>Protopolystoma</taxon>
    </lineage>
</organism>
<dbReference type="InterPro" id="IPR003029">
    <property type="entry name" value="S1_domain"/>
</dbReference>
<dbReference type="AlphaFoldDB" id="A0A3S5AMF8"/>
<proteinExistence type="predicted"/>
<feature type="domain" description="S1 motif" evidence="2">
    <location>
        <begin position="161"/>
        <end position="215"/>
    </location>
</feature>
<dbReference type="Proteomes" id="UP000784294">
    <property type="component" value="Unassembled WGS sequence"/>
</dbReference>
<keyword evidence="4" id="KW-1185">Reference proteome</keyword>
<dbReference type="PANTHER" id="PTHR15838:SF1">
    <property type="entry name" value="ZINC FINGER CCHC DOMAIN-CONTAINING PROTEIN 17"/>
    <property type="match status" value="1"/>
</dbReference>
<feature type="compositionally biased region" description="Basic residues" evidence="1">
    <location>
        <begin position="94"/>
        <end position="111"/>
    </location>
</feature>
<dbReference type="Pfam" id="PF00575">
    <property type="entry name" value="S1"/>
    <property type="match status" value="1"/>
</dbReference>
<name>A0A3S5AMF8_9PLAT</name>
<sequence length="215" mass="25124">MPDEDPNVMEAELERKESLKKAEEEKVFVDPEKFDDIPNEIKELPTVNEEDEQDAAHCLKNLEALLGDAKRKHDRDRHKKKSRRSRSHSASDKRSRRRSRSPRRRRSRSPHRSNSPDRRDVDKYGNPNRAARGDNRHHRSNEDERGRQTRRKELPLEPLVGDIYQGRITNILAFGAVVQIEGLRKRWEGLVHVSQLRREGRVANVADVVQRGQKV</sequence>
<dbReference type="PANTHER" id="PTHR15838">
    <property type="entry name" value="NUCLEOLAR PROTEIN OF 40 KDA"/>
    <property type="match status" value="1"/>
</dbReference>
<dbReference type="SUPFAM" id="SSF50249">
    <property type="entry name" value="Nucleic acid-binding proteins"/>
    <property type="match status" value="1"/>
</dbReference>
<dbReference type="Gene3D" id="2.40.50.140">
    <property type="entry name" value="Nucleic acid-binding proteins"/>
    <property type="match status" value="1"/>
</dbReference>
<evidence type="ECO:0000313" key="3">
    <source>
        <dbReference type="EMBL" id="VEL23802.1"/>
    </source>
</evidence>
<dbReference type="GO" id="GO:0003723">
    <property type="term" value="F:RNA binding"/>
    <property type="evidence" value="ECO:0007669"/>
    <property type="project" value="TreeGrafter"/>
</dbReference>
<evidence type="ECO:0000259" key="2">
    <source>
        <dbReference type="PROSITE" id="PS50126"/>
    </source>
</evidence>